<dbReference type="HOGENOM" id="CLU_022210_0_0_1"/>
<sequence length="544" mass="63052">MEGECHESGRVLMYQWKFKDLTERCSIMTEMAEFLGLKAFRFALIKVGGQDTKTRLYFTCTNLHKIGYKVAKVSVKIKGKPDLDGHMNLRGNELDHLQLFVKEIDCEWRKQETFTFGVHVIETLENYRYQLSDILFTDQLWLAAKNKLWTDIEFSVQNHIFSAHRAILAARSPTWFGSIESLIVGRRIKIDHTEPLVFEMFLRFLYTGVFQVNNHRSVNEELLKLAERYKLSTLKSLCQLAVQDIDANQLASFAMAMKPDFEICPKKPQLKLKEKTKAQLFFQKYYAVIECVWRVEKLPQDDKLFTSDQLNFRNDGAFRAGLADHPPTRHSTLLSPQHFLYLACSHLEKTGTSISHVESYIDGVEYCRMERRGEKAFYIFGRELYDLVAPSSFKFDILIRENLDNFRYQLMDSLRSVDYWNMFLLAILTDAELQVGKKNFKVHRAIISSRSPVFTELFNTSTVECVTGKVRIDDGVNPDAFKEFLFFLYTGELKVSANSQSLLKLAKKYQVESLIEICRAAIQEIDVDEISTSLIWLSTMSISP</sequence>
<protein>
    <recommendedName>
        <fullName evidence="1">BTB domain-containing protein</fullName>
    </recommendedName>
</protein>
<dbReference type="InterPro" id="IPR000210">
    <property type="entry name" value="BTB/POZ_dom"/>
</dbReference>
<accession>E9GSC5</accession>
<dbReference type="eggNOG" id="KOG1987">
    <property type="taxonomic scope" value="Eukaryota"/>
</dbReference>
<evidence type="ECO:0000313" key="2">
    <source>
        <dbReference type="EMBL" id="EFX77686.1"/>
    </source>
</evidence>
<dbReference type="GO" id="GO:0005737">
    <property type="term" value="C:cytoplasm"/>
    <property type="evidence" value="ECO:0000318"/>
    <property type="project" value="GO_Central"/>
</dbReference>
<dbReference type="GO" id="GO:0030162">
    <property type="term" value="P:regulation of proteolysis"/>
    <property type="evidence" value="ECO:0000318"/>
    <property type="project" value="GO_Central"/>
</dbReference>
<dbReference type="KEGG" id="dpx:DAPPUDRAFT_305413"/>
<dbReference type="EMBL" id="GL732561">
    <property type="protein sequence ID" value="EFX77686.1"/>
    <property type="molecule type" value="Genomic_DNA"/>
</dbReference>
<dbReference type="Gene3D" id="3.30.710.10">
    <property type="entry name" value="Potassium Channel Kv1.1, Chain A"/>
    <property type="match status" value="2"/>
</dbReference>
<dbReference type="GO" id="GO:0031625">
    <property type="term" value="F:ubiquitin protein ligase binding"/>
    <property type="evidence" value="ECO:0000318"/>
    <property type="project" value="GO_Central"/>
</dbReference>
<dbReference type="SMART" id="SM00225">
    <property type="entry name" value="BTB"/>
    <property type="match status" value="2"/>
</dbReference>
<dbReference type="CDD" id="cd18186">
    <property type="entry name" value="BTB_POZ_ZBTB_KLHL-like"/>
    <property type="match status" value="2"/>
</dbReference>
<dbReference type="PROSITE" id="PS50097">
    <property type="entry name" value="BTB"/>
    <property type="match status" value="2"/>
</dbReference>
<dbReference type="AlphaFoldDB" id="E9GSC5"/>
<keyword evidence="3" id="KW-1185">Reference proteome</keyword>
<feature type="domain" description="BTB" evidence="1">
    <location>
        <begin position="429"/>
        <end position="497"/>
    </location>
</feature>
<feature type="domain" description="BTB" evidence="1">
    <location>
        <begin position="150"/>
        <end position="214"/>
    </location>
</feature>
<proteinExistence type="predicted"/>
<evidence type="ECO:0000259" key="1">
    <source>
        <dbReference type="PROSITE" id="PS50097"/>
    </source>
</evidence>
<dbReference type="SUPFAM" id="SSF54695">
    <property type="entry name" value="POZ domain"/>
    <property type="match status" value="2"/>
</dbReference>
<evidence type="ECO:0000313" key="3">
    <source>
        <dbReference type="Proteomes" id="UP000000305"/>
    </source>
</evidence>
<dbReference type="InterPro" id="IPR011333">
    <property type="entry name" value="SKP1/BTB/POZ_sf"/>
</dbReference>
<reference evidence="2 3" key="1">
    <citation type="journal article" date="2011" name="Science">
        <title>The ecoresponsive genome of Daphnia pulex.</title>
        <authorList>
            <person name="Colbourne J.K."/>
            <person name="Pfrender M.E."/>
            <person name="Gilbert D."/>
            <person name="Thomas W.K."/>
            <person name="Tucker A."/>
            <person name="Oakley T.H."/>
            <person name="Tokishita S."/>
            <person name="Aerts A."/>
            <person name="Arnold G.J."/>
            <person name="Basu M.K."/>
            <person name="Bauer D.J."/>
            <person name="Caceres C.E."/>
            <person name="Carmel L."/>
            <person name="Casola C."/>
            <person name="Choi J.H."/>
            <person name="Detter J.C."/>
            <person name="Dong Q."/>
            <person name="Dusheyko S."/>
            <person name="Eads B.D."/>
            <person name="Frohlich T."/>
            <person name="Geiler-Samerotte K.A."/>
            <person name="Gerlach D."/>
            <person name="Hatcher P."/>
            <person name="Jogdeo S."/>
            <person name="Krijgsveld J."/>
            <person name="Kriventseva E.V."/>
            <person name="Kultz D."/>
            <person name="Laforsch C."/>
            <person name="Lindquist E."/>
            <person name="Lopez J."/>
            <person name="Manak J.R."/>
            <person name="Muller J."/>
            <person name="Pangilinan J."/>
            <person name="Patwardhan R.P."/>
            <person name="Pitluck S."/>
            <person name="Pritham E.J."/>
            <person name="Rechtsteiner A."/>
            <person name="Rho M."/>
            <person name="Rogozin I.B."/>
            <person name="Sakarya O."/>
            <person name="Salamov A."/>
            <person name="Schaack S."/>
            <person name="Shapiro H."/>
            <person name="Shiga Y."/>
            <person name="Skalitzky C."/>
            <person name="Smith Z."/>
            <person name="Souvorov A."/>
            <person name="Sung W."/>
            <person name="Tang Z."/>
            <person name="Tsuchiya D."/>
            <person name="Tu H."/>
            <person name="Vos H."/>
            <person name="Wang M."/>
            <person name="Wolf Y.I."/>
            <person name="Yamagata H."/>
            <person name="Yamada T."/>
            <person name="Ye Y."/>
            <person name="Shaw J.R."/>
            <person name="Andrews J."/>
            <person name="Crease T.J."/>
            <person name="Tang H."/>
            <person name="Lucas S.M."/>
            <person name="Robertson H.M."/>
            <person name="Bork P."/>
            <person name="Koonin E.V."/>
            <person name="Zdobnov E.M."/>
            <person name="Grigoriev I.V."/>
            <person name="Lynch M."/>
            <person name="Boore J.L."/>
        </authorList>
    </citation>
    <scope>NUCLEOTIDE SEQUENCE [LARGE SCALE GENOMIC DNA]</scope>
</reference>
<dbReference type="GO" id="GO:0043161">
    <property type="term" value="P:proteasome-mediated ubiquitin-dependent protein catabolic process"/>
    <property type="evidence" value="ECO:0000318"/>
    <property type="project" value="GO_Central"/>
</dbReference>
<name>E9GSC5_DAPPU</name>
<organism evidence="2 3">
    <name type="scientific">Daphnia pulex</name>
    <name type="common">Water flea</name>
    <dbReference type="NCBI Taxonomy" id="6669"/>
    <lineage>
        <taxon>Eukaryota</taxon>
        <taxon>Metazoa</taxon>
        <taxon>Ecdysozoa</taxon>
        <taxon>Arthropoda</taxon>
        <taxon>Crustacea</taxon>
        <taxon>Branchiopoda</taxon>
        <taxon>Diplostraca</taxon>
        <taxon>Cladocera</taxon>
        <taxon>Anomopoda</taxon>
        <taxon>Daphniidae</taxon>
        <taxon>Daphnia</taxon>
    </lineage>
</organism>
<dbReference type="GO" id="GO:0005634">
    <property type="term" value="C:nucleus"/>
    <property type="evidence" value="ECO:0000318"/>
    <property type="project" value="GO_Central"/>
</dbReference>
<dbReference type="Pfam" id="PF00651">
    <property type="entry name" value="BTB"/>
    <property type="match status" value="2"/>
</dbReference>
<dbReference type="PhylomeDB" id="E9GSC5"/>
<dbReference type="InParanoid" id="E9GSC5"/>
<dbReference type="PANTHER" id="PTHR24413">
    <property type="entry name" value="SPECKLE-TYPE POZ PROTEIN"/>
    <property type="match status" value="1"/>
</dbReference>
<gene>
    <name evidence="2" type="ORF">DAPPUDRAFT_305413</name>
</gene>
<dbReference type="Proteomes" id="UP000000305">
    <property type="component" value="Unassembled WGS sequence"/>
</dbReference>
<dbReference type="OrthoDB" id="10249567at2759"/>
<dbReference type="eggNOG" id="KOG1721">
    <property type="taxonomic scope" value="Eukaryota"/>
</dbReference>